<accession>A0A9D3WLH8</accession>
<proteinExistence type="predicted"/>
<sequence>MVTMPHWSPSENGWFKLNTDRVVSLTNQQAAIRGAFKDADAYWVCDFSMGVGKDNIFKVEARVALEGLHVAWGKRLRQVEVECDNALLVESLLAGGSINSRMVELRLIHGILNCEWKVRIRHVPRSQNAVADHMARLAISGPPSLVIFERPPTLV</sequence>
<evidence type="ECO:0000313" key="2">
    <source>
        <dbReference type="EMBL" id="KAH1130708.1"/>
    </source>
</evidence>
<evidence type="ECO:0000259" key="1">
    <source>
        <dbReference type="Pfam" id="PF13456"/>
    </source>
</evidence>
<protein>
    <recommendedName>
        <fullName evidence="1">RNase H type-1 domain-containing protein</fullName>
    </recommendedName>
</protein>
<feature type="domain" description="RNase H type-1" evidence="1">
    <location>
        <begin position="19"/>
        <end position="137"/>
    </location>
</feature>
<dbReference type="PANTHER" id="PTHR47723">
    <property type="entry name" value="OS05G0353850 PROTEIN"/>
    <property type="match status" value="1"/>
</dbReference>
<dbReference type="OrthoDB" id="955670at2759"/>
<name>A0A9D3WLH8_9ROSI</name>
<dbReference type="EMBL" id="JAIQCV010000001">
    <property type="protein sequence ID" value="KAH1130708.1"/>
    <property type="molecule type" value="Genomic_DNA"/>
</dbReference>
<dbReference type="InterPro" id="IPR044730">
    <property type="entry name" value="RNase_H-like_dom_plant"/>
</dbReference>
<dbReference type="InterPro" id="IPR053151">
    <property type="entry name" value="RNase_H-like"/>
</dbReference>
<dbReference type="Gene3D" id="3.30.420.10">
    <property type="entry name" value="Ribonuclease H-like superfamily/Ribonuclease H"/>
    <property type="match status" value="1"/>
</dbReference>
<dbReference type="InterPro" id="IPR012337">
    <property type="entry name" value="RNaseH-like_sf"/>
</dbReference>
<reference evidence="2 3" key="1">
    <citation type="journal article" date="2021" name="Plant Biotechnol. J.">
        <title>Multi-omics assisted identification of the key and species-specific regulatory components of drought-tolerant mechanisms in Gossypium stocksii.</title>
        <authorList>
            <person name="Yu D."/>
            <person name="Ke L."/>
            <person name="Zhang D."/>
            <person name="Wu Y."/>
            <person name="Sun Y."/>
            <person name="Mei J."/>
            <person name="Sun J."/>
            <person name="Sun Y."/>
        </authorList>
    </citation>
    <scope>NUCLEOTIDE SEQUENCE [LARGE SCALE GENOMIC DNA]</scope>
    <source>
        <strain evidence="3">cv. E1</strain>
        <tissue evidence="2">Leaf</tissue>
    </source>
</reference>
<dbReference type="CDD" id="cd06222">
    <property type="entry name" value="RNase_H_like"/>
    <property type="match status" value="1"/>
</dbReference>
<dbReference type="GO" id="GO:0004523">
    <property type="term" value="F:RNA-DNA hybrid ribonuclease activity"/>
    <property type="evidence" value="ECO:0007669"/>
    <property type="project" value="InterPro"/>
</dbReference>
<gene>
    <name evidence="2" type="ORF">J1N35_002086</name>
</gene>
<dbReference type="InterPro" id="IPR036397">
    <property type="entry name" value="RNaseH_sf"/>
</dbReference>
<dbReference type="PANTHER" id="PTHR47723:SF24">
    <property type="entry name" value="RNASE H TYPE-1 DOMAIN-CONTAINING PROTEIN"/>
    <property type="match status" value="1"/>
</dbReference>
<dbReference type="Proteomes" id="UP000828251">
    <property type="component" value="Unassembled WGS sequence"/>
</dbReference>
<dbReference type="Pfam" id="PF13456">
    <property type="entry name" value="RVT_3"/>
    <property type="match status" value="1"/>
</dbReference>
<organism evidence="2 3">
    <name type="scientific">Gossypium stocksii</name>
    <dbReference type="NCBI Taxonomy" id="47602"/>
    <lineage>
        <taxon>Eukaryota</taxon>
        <taxon>Viridiplantae</taxon>
        <taxon>Streptophyta</taxon>
        <taxon>Embryophyta</taxon>
        <taxon>Tracheophyta</taxon>
        <taxon>Spermatophyta</taxon>
        <taxon>Magnoliopsida</taxon>
        <taxon>eudicotyledons</taxon>
        <taxon>Gunneridae</taxon>
        <taxon>Pentapetalae</taxon>
        <taxon>rosids</taxon>
        <taxon>malvids</taxon>
        <taxon>Malvales</taxon>
        <taxon>Malvaceae</taxon>
        <taxon>Malvoideae</taxon>
        <taxon>Gossypium</taxon>
    </lineage>
</organism>
<evidence type="ECO:0000313" key="3">
    <source>
        <dbReference type="Proteomes" id="UP000828251"/>
    </source>
</evidence>
<dbReference type="SUPFAM" id="SSF53098">
    <property type="entry name" value="Ribonuclease H-like"/>
    <property type="match status" value="1"/>
</dbReference>
<dbReference type="AlphaFoldDB" id="A0A9D3WLH8"/>
<keyword evidence="3" id="KW-1185">Reference proteome</keyword>
<comment type="caution">
    <text evidence="2">The sequence shown here is derived from an EMBL/GenBank/DDBJ whole genome shotgun (WGS) entry which is preliminary data.</text>
</comment>
<dbReference type="GO" id="GO:0003676">
    <property type="term" value="F:nucleic acid binding"/>
    <property type="evidence" value="ECO:0007669"/>
    <property type="project" value="InterPro"/>
</dbReference>
<dbReference type="InterPro" id="IPR002156">
    <property type="entry name" value="RNaseH_domain"/>
</dbReference>